<dbReference type="PANTHER" id="PTHR12411">
    <property type="entry name" value="CYSTEINE PROTEASE FAMILY C1-RELATED"/>
    <property type="match status" value="1"/>
</dbReference>
<dbReference type="Gene3D" id="3.90.70.10">
    <property type="entry name" value="Cysteine proteinases"/>
    <property type="match status" value="1"/>
</dbReference>
<comment type="caution">
    <text evidence="5">The sequence shown here is derived from an EMBL/GenBank/DDBJ whole genome shotgun (WGS) entry which is preliminary data.</text>
</comment>
<dbReference type="InterPro" id="IPR013128">
    <property type="entry name" value="Peptidase_C1A"/>
</dbReference>
<keyword evidence="3" id="KW-1133">Transmembrane helix</keyword>
<feature type="domain" description="Peptidase C1A papain C-terminal" evidence="4">
    <location>
        <begin position="111"/>
        <end position="335"/>
    </location>
</feature>
<dbReference type="Proteomes" id="UP001595906">
    <property type="component" value="Unassembled WGS sequence"/>
</dbReference>
<evidence type="ECO:0000256" key="1">
    <source>
        <dbReference type="ARBA" id="ARBA00008455"/>
    </source>
</evidence>
<dbReference type="EMBL" id="JBHSDC010000022">
    <property type="protein sequence ID" value="MFC4232314.1"/>
    <property type="molecule type" value="Genomic_DNA"/>
</dbReference>
<evidence type="ECO:0000256" key="2">
    <source>
        <dbReference type="SAM" id="MobiDB-lite"/>
    </source>
</evidence>
<evidence type="ECO:0000259" key="4">
    <source>
        <dbReference type="SMART" id="SM00645"/>
    </source>
</evidence>
<comment type="similarity">
    <text evidence="1">Belongs to the peptidase C1 family.</text>
</comment>
<feature type="compositionally biased region" description="Acidic residues" evidence="2">
    <location>
        <begin position="8"/>
        <end position="17"/>
    </location>
</feature>
<dbReference type="InterPro" id="IPR000668">
    <property type="entry name" value="Peptidase_C1A_C"/>
</dbReference>
<dbReference type="InterPro" id="IPR038765">
    <property type="entry name" value="Papain-like_cys_pep_sf"/>
</dbReference>
<feature type="region of interest" description="Disordered" evidence="2">
    <location>
        <begin position="1"/>
        <end position="24"/>
    </location>
</feature>
<dbReference type="RefSeq" id="WP_379014117.1">
    <property type="nucleotide sequence ID" value="NZ_JBHSDC010000022.1"/>
</dbReference>
<gene>
    <name evidence="5" type="ORF">ACFOW1_10460</name>
</gene>
<dbReference type="Pfam" id="PF00112">
    <property type="entry name" value="Peptidase_C1"/>
    <property type="match status" value="1"/>
</dbReference>
<keyword evidence="3" id="KW-0812">Transmembrane</keyword>
<organism evidence="5 6">
    <name type="scientific">Parasediminibacterium paludis</name>
    <dbReference type="NCBI Taxonomy" id="908966"/>
    <lineage>
        <taxon>Bacteria</taxon>
        <taxon>Pseudomonadati</taxon>
        <taxon>Bacteroidota</taxon>
        <taxon>Chitinophagia</taxon>
        <taxon>Chitinophagales</taxon>
        <taxon>Chitinophagaceae</taxon>
        <taxon>Parasediminibacterium</taxon>
    </lineage>
</organism>
<evidence type="ECO:0000313" key="5">
    <source>
        <dbReference type="EMBL" id="MFC4232314.1"/>
    </source>
</evidence>
<keyword evidence="6" id="KW-1185">Reference proteome</keyword>
<dbReference type="SUPFAM" id="SSF54001">
    <property type="entry name" value="Cysteine proteinases"/>
    <property type="match status" value="1"/>
</dbReference>
<dbReference type="CDD" id="cd02619">
    <property type="entry name" value="Peptidase_C1"/>
    <property type="match status" value="1"/>
</dbReference>
<evidence type="ECO:0000313" key="6">
    <source>
        <dbReference type="Proteomes" id="UP001595906"/>
    </source>
</evidence>
<proteinExistence type="inferred from homology"/>
<accession>A0ABV8PW07</accession>
<evidence type="ECO:0000256" key="3">
    <source>
        <dbReference type="SAM" id="Phobius"/>
    </source>
</evidence>
<dbReference type="SMART" id="SM00645">
    <property type="entry name" value="Pept_C1"/>
    <property type="match status" value="1"/>
</dbReference>
<reference evidence="6" key="1">
    <citation type="journal article" date="2019" name="Int. J. Syst. Evol. Microbiol.">
        <title>The Global Catalogue of Microorganisms (GCM) 10K type strain sequencing project: providing services to taxonomists for standard genome sequencing and annotation.</title>
        <authorList>
            <consortium name="The Broad Institute Genomics Platform"/>
            <consortium name="The Broad Institute Genome Sequencing Center for Infectious Disease"/>
            <person name="Wu L."/>
            <person name="Ma J."/>
        </authorList>
    </citation>
    <scope>NUCLEOTIDE SEQUENCE [LARGE SCALE GENOMIC DNA]</scope>
    <source>
        <strain evidence="6">CECT 8010</strain>
    </source>
</reference>
<keyword evidence="3" id="KW-0472">Membrane</keyword>
<feature type="transmembrane region" description="Helical" evidence="3">
    <location>
        <begin position="46"/>
        <end position="65"/>
    </location>
</feature>
<protein>
    <submittedName>
        <fullName evidence="5">C1 family peptidase</fullName>
    </submittedName>
</protein>
<name>A0ABV8PW07_9BACT</name>
<sequence>MPIRMVDDPNDQQDNSDDNSGIGGSANSGGGGNILFQFLPMIVGLLIRKPILLMVLLAIGGVFYFKGGCHGMGSTTSNTNQATLSTGGVLDPKQFDKAEVYEGLDESKTDLPEYVSLLKFAPDRLNQGQQGSCVAWSSAYGARTVLEAISTGENPNKLAFSPSFLYNQIKLDGCQGSYIIRAMETMTKVGAVPFNDFPYDDRDCDRQPNGQLIQEASDFKMLGFTRLTTTESTNGVNIHAVKEHLAEDVPVVIGMMVGGSFMQDMAGKDIWHPTDDDYRMMGFGGHALCVIGYDDRKEGGAFEIMNSWGKEWGNNGVAYVKYNDFKHFVREAYGINPAPKKGAADVQNLACNIGLVEAKTKRYLPLQLTEANIFKTTQPIAKGTTFKIEVKNNSACYVYVLGKETDGSSYVLFPYPSKTDATETKFSPYCGITGYRLFPSGMSLQADNVGNQDFIAVVFSKDPLNVFELNAAVNANKTNGFDNAVNAAVKRLSVKGVQFTSASNGTIGFETLTGDKNMVACIVAIDKQ</sequence>